<organism evidence="2 3">
    <name type="scientific">Eruca vesicaria subsp. sativa</name>
    <name type="common">Garden rocket</name>
    <name type="synonym">Eruca sativa</name>
    <dbReference type="NCBI Taxonomy" id="29727"/>
    <lineage>
        <taxon>Eukaryota</taxon>
        <taxon>Viridiplantae</taxon>
        <taxon>Streptophyta</taxon>
        <taxon>Embryophyta</taxon>
        <taxon>Tracheophyta</taxon>
        <taxon>Spermatophyta</taxon>
        <taxon>Magnoliopsida</taxon>
        <taxon>eudicotyledons</taxon>
        <taxon>Gunneridae</taxon>
        <taxon>Pentapetalae</taxon>
        <taxon>rosids</taxon>
        <taxon>malvids</taxon>
        <taxon>Brassicales</taxon>
        <taxon>Brassicaceae</taxon>
        <taxon>Brassiceae</taxon>
        <taxon>Eruca</taxon>
    </lineage>
</organism>
<keyword evidence="3" id="KW-1185">Reference proteome</keyword>
<evidence type="ECO:0000256" key="1">
    <source>
        <dbReference type="SAM" id="MobiDB-lite"/>
    </source>
</evidence>
<comment type="caution">
    <text evidence="2">The sequence shown here is derived from an EMBL/GenBank/DDBJ whole genome shotgun (WGS) entry which is preliminary data.</text>
</comment>
<evidence type="ECO:0000313" key="3">
    <source>
        <dbReference type="Proteomes" id="UP001642260"/>
    </source>
</evidence>
<evidence type="ECO:0000313" key="2">
    <source>
        <dbReference type="EMBL" id="CAH8324748.1"/>
    </source>
</evidence>
<accession>A0ABC8JEK7</accession>
<feature type="region of interest" description="Disordered" evidence="1">
    <location>
        <begin position="16"/>
        <end position="37"/>
    </location>
</feature>
<name>A0ABC8JEK7_ERUVS</name>
<sequence>MLIDWIEELKAKHNKAEPVSDVTIETDRGEREKSEEDGVDELCALKDAITEEEKKEKSEEEGVDEFCALKDALTDREENEKSEEDGDEYCAFKDALEEATTFFQSIGKYQQKLMLQKLTNLGAQRKKEWMASTGCTDLMWWMVSSPLFSSWGHP</sequence>
<proteinExistence type="predicted"/>
<dbReference type="Proteomes" id="UP001642260">
    <property type="component" value="Unassembled WGS sequence"/>
</dbReference>
<feature type="compositionally biased region" description="Basic and acidic residues" evidence="1">
    <location>
        <begin position="25"/>
        <end position="36"/>
    </location>
</feature>
<gene>
    <name evidence="2" type="ORF">ERUC_LOCUS10223</name>
</gene>
<protein>
    <submittedName>
        <fullName evidence="2">Uncharacterized protein</fullName>
    </submittedName>
</protein>
<dbReference type="AlphaFoldDB" id="A0ABC8JEK7"/>
<dbReference type="EMBL" id="CAKOAT010101377">
    <property type="protein sequence ID" value="CAH8324748.1"/>
    <property type="molecule type" value="Genomic_DNA"/>
</dbReference>
<reference evidence="2 3" key="1">
    <citation type="submission" date="2022-03" db="EMBL/GenBank/DDBJ databases">
        <authorList>
            <person name="Macdonald S."/>
            <person name="Ahmed S."/>
            <person name="Newling K."/>
        </authorList>
    </citation>
    <scope>NUCLEOTIDE SEQUENCE [LARGE SCALE GENOMIC DNA]</scope>
</reference>